<reference evidence="5" key="1">
    <citation type="submission" date="2022-10" db="EMBL/GenBank/DDBJ databases">
        <title>The WGS of Solirubrobacter ginsenosidimutans DSM 21036.</title>
        <authorList>
            <person name="Jiang Z."/>
        </authorList>
    </citation>
    <scope>NUCLEOTIDE SEQUENCE</scope>
    <source>
        <strain evidence="5">DSM 21036</strain>
    </source>
</reference>
<proteinExistence type="inferred from homology"/>
<dbReference type="Proteomes" id="UP001149140">
    <property type="component" value="Unassembled WGS sequence"/>
</dbReference>
<protein>
    <recommendedName>
        <fullName evidence="4">Glucose-6-phosphate isomerase</fullName>
        <ecNumber evidence="4">5.3.1.9</ecNumber>
    </recommendedName>
</protein>
<dbReference type="EMBL" id="JAPDOD010000012">
    <property type="protein sequence ID" value="MDA0161473.1"/>
    <property type="molecule type" value="Genomic_DNA"/>
</dbReference>
<comment type="pathway">
    <text evidence="4">Carbohydrate degradation; glycolysis; D-glyceraldehyde 3-phosphate and glycerone phosphate from D-glucose: step 2/4.</text>
</comment>
<dbReference type="GO" id="GO:0048029">
    <property type="term" value="F:monosaccharide binding"/>
    <property type="evidence" value="ECO:0007669"/>
    <property type="project" value="TreeGrafter"/>
</dbReference>
<dbReference type="GO" id="GO:0097367">
    <property type="term" value="F:carbohydrate derivative binding"/>
    <property type="evidence" value="ECO:0007669"/>
    <property type="project" value="InterPro"/>
</dbReference>
<dbReference type="SUPFAM" id="SSF53697">
    <property type="entry name" value="SIS domain"/>
    <property type="match status" value="1"/>
</dbReference>
<dbReference type="PANTHER" id="PTHR11469">
    <property type="entry name" value="GLUCOSE-6-PHOSPHATE ISOMERASE"/>
    <property type="match status" value="1"/>
</dbReference>
<organism evidence="5 6">
    <name type="scientific">Solirubrobacter ginsenosidimutans</name>
    <dbReference type="NCBI Taxonomy" id="490573"/>
    <lineage>
        <taxon>Bacteria</taxon>
        <taxon>Bacillati</taxon>
        <taxon>Actinomycetota</taxon>
        <taxon>Thermoleophilia</taxon>
        <taxon>Solirubrobacterales</taxon>
        <taxon>Solirubrobacteraceae</taxon>
        <taxon>Solirubrobacter</taxon>
    </lineage>
</organism>
<evidence type="ECO:0000313" key="6">
    <source>
        <dbReference type="Proteomes" id="UP001149140"/>
    </source>
</evidence>
<evidence type="ECO:0000313" key="5">
    <source>
        <dbReference type="EMBL" id="MDA0161473.1"/>
    </source>
</evidence>
<gene>
    <name evidence="5" type="ORF">OM076_14445</name>
</gene>
<dbReference type="GO" id="GO:0051156">
    <property type="term" value="P:glucose 6-phosphate metabolic process"/>
    <property type="evidence" value="ECO:0007669"/>
    <property type="project" value="TreeGrafter"/>
</dbReference>
<name>A0A9X3S5C6_9ACTN</name>
<keyword evidence="2 4" id="KW-0324">Glycolysis</keyword>
<comment type="catalytic activity">
    <reaction evidence="4">
        <text>alpha-D-glucose 6-phosphate = beta-D-fructose 6-phosphate</text>
        <dbReference type="Rhea" id="RHEA:11816"/>
        <dbReference type="ChEBI" id="CHEBI:57634"/>
        <dbReference type="ChEBI" id="CHEBI:58225"/>
        <dbReference type="EC" id="5.3.1.9"/>
    </reaction>
</comment>
<dbReference type="PANTHER" id="PTHR11469:SF1">
    <property type="entry name" value="GLUCOSE-6-PHOSPHATE ISOMERASE"/>
    <property type="match status" value="1"/>
</dbReference>
<dbReference type="Gene3D" id="3.40.50.10490">
    <property type="entry name" value="Glucose-6-phosphate isomerase like protein, domain 1"/>
    <property type="match status" value="2"/>
</dbReference>
<dbReference type="InterPro" id="IPR001672">
    <property type="entry name" value="G6P_Isomerase"/>
</dbReference>
<keyword evidence="6" id="KW-1185">Reference proteome</keyword>
<dbReference type="InterPro" id="IPR035476">
    <property type="entry name" value="SIS_PGI_1"/>
</dbReference>
<dbReference type="EC" id="5.3.1.9" evidence="4"/>
<evidence type="ECO:0000256" key="1">
    <source>
        <dbReference type="ARBA" id="ARBA00022432"/>
    </source>
</evidence>
<dbReference type="RefSeq" id="WP_270040689.1">
    <property type="nucleotide sequence ID" value="NZ_JAPDOD010000012.1"/>
</dbReference>
<dbReference type="Pfam" id="PF00342">
    <property type="entry name" value="PGI"/>
    <property type="match status" value="1"/>
</dbReference>
<evidence type="ECO:0000256" key="4">
    <source>
        <dbReference type="RuleBase" id="RU000612"/>
    </source>
</evidence>
<evidence type="ECO:0000256" key="2">
    <source>
        <dbReference type="ARBA" id="ARBA00023152"/>
    </source>
</evidence>
<dbReference type="CDD" id="cd05015">
    <property type="entry name" value="SIS_PGI_1"/>
    <property type="match status" value="1"/>
</dbReference>
<keyword evidence="1 4" id="KW-0312">Gluconeogenesis</keyword>
<dbReference type="PROSITE" id="PS51463">
    <property type="entry name" value="P_GLUCOSE_ISOMERASE_3"/>
    <property type="match status" value="1"/>
</dbReference>
<dbReference type="GO" id="GO:0006094">
    <property type="term" value="P:gluconeogenesis"/>
    <property type="evidence" value="ECO:0007669"/>
    <property type="project" value="UniProtKB-KW"/>
</dbReference>
<sequence>MSDVTTIEADVPERYAEAVSIRLRRALEEDVVGRIWRKDGTLWAPEGTPEVTNRLGWLDIADREREQLDTYKAFADGLRAEGYRDAVVLGMGGSSLAPEVFRQSFGKLDPGLTLHVLDSTHPHQVREVLNSIDLDRALMIVSSKSGGTIEPMSMFKAFSARQGDGSHFAAVTDPGSGLEALAGEHGFRQVFHGDPDIGGRYSALSPFGLVPAVAAGIDIGAVLDSAIGAAEECRVEGGGNAGLWLGCALGELARQGRNKLTFVADAPFTSYGIWAEQLFAESTGKLGTGILPIADEPLLAPEAYGEDRVFVHIAAGDADNAAKLAALKDAGNPVITIHAVGLADLGRIFYLSEFAVAVAGWALEINPFDQPNVQEAKDNTNRVLKDGSGEIDNGALRELTGGLEPPAYFAIMGYLPYSAETEAAIARLREALIERYHVATTWGYGPRFLHSTGQFHKGGPKTGRFLQLIDEPAEDLEIPGEPYTFATLIRAQADGDLQTLRNHGLPAVRISVGDIDAIKEQL</sequence>
<dbReference type="AlphaFoldDB" id="A0A9X3S5C6"/>
<comment type="similarity">
    <text evidence="4">Belongs to the GPI family.</text>
</comment>
<dbReference type="GO" id="GO:0005829">
    <property type="term" value="C:cytosol"/>
    <property type="evidence" value="ECO:0007669"/>
    <property type="project" value="TreeGrafter"/>
</dbReference>
<dbReference type="GO" id="GO:0004347">
    <property type="term" value="F:glucose-6-phosphate isomerase activity"/>
    <property type="evidence" value="ECO:0007669"/>
    <property type="project" value="UniProtKB-EC"/>
</dbReference>
<dbReference type="InterPro" id="IPR046348">
    <property type="entry name" value="SIS_dom_sf"/>
</dbReference>
<accession>A0A9X3S5C6</accession>
<evidence type="ECO:0000256" key="3">
    <source>
        <dbReference type="ARBA" id="ARBA00023235"/>
    </source>
</evidence>
<keyword evidence="3 4" id="KW-0413">Isomerase</keyword>
<dbReference type="PRINTS" id="PR00662">
    <property type="entry name" value="G6PISOMERASE"/>
</dbReference>
<comment type="caution">
    <text evidence="5">The sequence shown here is derived from an EMBL/GenBank/DDBJ whole genome shotgun (WGS) entry which is preliminary data.</text>
</comment>
<dbReference type="GO" id="GO:0006096">
    <property type="term" value="P:glycolytic process"/>
    <property type="evidence" value="ECO:0007669"/>
    <property type="project" value="UniProtKB-KW"/>
</dbReference>